<reference evidence="5 6" key="1">
    <citation type="submission" date="2019-01" db="EMBL/GenBank/DDBJ databases">
        <authorList>
            <person name="Chen W.-M."/>
        </authorList>
    </citation>
    <scope>NUCLEOTIDE SEQUENCE [LARGE SCALE GENOMIC DNA]</scope>
    <source>
        <strain evidence="5 6">CCP-6</strain>
    </source>
</reference>
<comment type="caution">
    <text evidence="5">The sequence shown here is derived from an EMBL/GenBank/DDBJ whole genome shotgun (WGS) entry which is preliminary data.</text>
</comment>
<evidence type="ECO:0000256" key="3">
    <source>
        <dbReference type="SAM" id="MobiDB-lite"/>
    </source>
</evidence>
<dbReference type="Pfam" id="PF04295">
    <property type="entry name" value="GD_AH_second"/>
    <property type="match status" value="1"/>
</dbReference>
<comment type="similarity">
    <text evidence="1">Belongs to the UxaA family.</text>
</comment>
<dbReference type="CDD" id="cd11613">
    <property type="entry name" value="SAF_AH_GD"/>
    <property type="match status" value="1"/>
</dbReference>
<evidence type="ECO:0000256" key="2">
    <source>
        <dbReference type="ARBA" id="ARBA00023239"/>
    </source>
</evidence>
<evidence type="ECO:0000256" key="1">
    <source>
        <dbReference type="ARBA" id="ARBA00010986"/>
    </source>
</evidence>
<dbReference type="InterPro" id="IPR007392">
    <property type="entry name" value="GD_AH_second"/>
</dbReference>
<dbReference type="PANTHER" id="PTHR30536">
    <property type="entry name" value="ALTRONATE/GALACTARATE DEHYDRATASE"/>
    <property type="match status" value="1"/>
</dbReference>
<dbReference type="Gene3D" id="2.30.130.110">
    <property type="match status" value="1"/>
</dbReference>
<name>A0A437MFZ0_9PROT</name>
<dbReference type="PANTHER" id="PTHR30536:SF5">
    <property type="entry name" value="ALTRONATE DEHYDRATASE"/>
    <property type="match status" value="1"/>
</dbReference>
<keyword evidence="6" id="KW-1185">Reference proteome</keyword>
<gene>
    <name evidence="5" type="ORF">EOD42_09225</name>
</gene>
<sequence length="536" mass="55437">MLDEHQQPPRIEPEESGPSRPKWGNPVPENVIGLSSHPAAAIIADPQDNTATLRRPTGAGSRLNGIDALAAEDLPAGAKVALRPIARGQAVLKSGLPIGIAATDIAPGTRVHAGLLGPAPAAQATAPRAPLAALAPASFEGYVRADGRVGTRNFIGVVIASNCAATAARRTADWFDAERLAEFPHVDGVVPLIHTLGCGMEMTGEPMDLLRRTISGVIRNPNMAGAVILALGCERNNLKLLLETQGLQPGDMLQTVTLQEVGGTNAAMEMAKAHIEKMLPIANAARRTTVPAGRLTLGLQTGAADGFCGLSANPALGVAVDMLIAQGGTAILSETPDLLLSGDAFAARAASEEVAAALRERLDWWQDYAGGRDTRLNGELDRAAEQAGFASGRERALDGLRKAGSTPLTAVRRYAEQVSGPGLVLMDSPDHDLVSVTGQAAAGATMIAMTTGLGSDFSSLPAPALKIASNTETFTRMADAIDIDTGAVLDGTESVQAAGERIFAAILRHASGEPTKGEWEAMGETGFAPWPVGICS</sequence>
<dbReference type="AlphaFoldDB" id="A0A437MFZ0"/>
<dbReference type="Pfam" id="PF20629">
    <property type="entry name" value="GD_AH_C"/>
    <property type="match status" value="1"/>
</dbReference>
<feature type="region of interest" description="Disordered" evidence="3">
    <location>
        <begin position="1"/>
        <end position="30"/>
    </location>
</feature>
<evidence type="ECO:0000259" key="4">
    <source>
        <dbReference type="SMART" id="SM00858"/>
    </source>
</evidence>
<evidence type="ECO:0000313" key="6">
    <source>
        <dbReference type="Proteomes" id="UP000282957"/>
    </source>
</evidence>
<proteinExistence type="inferred from homology"/>
<protein>
    <submittedName>
        <fullName evidence="5">Altronate dehydratase</fullName>
    </submittedName>
</protein>
<evidence type="ECO:0000313" key="5">
    <source>
        <dbReference type="EMBL" id="RVT96590.1"/>
    </source>
</evidence>
<dbReference type="GO" id="GO:0019698">
    <property type="term" value="P:D-galacturonate catabolic process"/>
    <property type="evidence" value="ECO:0007669"/>
    <property type="project" value="TreeGrafter"/>
</dbReference>
<dbReference type="InterPro" id="IPR048332">
    <property type="entry name" value="GD_AH_C"/>
</dbReference>
<organism evidence="5 6">
    <name type="scientific">Rhodovarius crocodyli</name>
    <dbReference type="NCBI Taxonomy" id="1979269"/>
    <lineage>
        <taxon>Bacteria</taxon>
        <taxon>Pseudomonadati</taxon>
        <taxon>Pseudomonadota</taxon>
        <taxon>Alphaproteobacteria</taxon>
        <taxon>Acetobacterales</taxon>
        <taxon>Roseomonadaceae</taxon>
        <taxon>Rhodovarius</taxon>
    </lineage>
</organism>
<dbReference type="Proteomes" id="UP000282957">
    <property type="component" value="Unassembled WGS sequence"/>
</dbReference>
<feature type="domain" description="SAF" evidence="4">
    <location>
        <begin position="48"/>
        <end position="117"/>
    </location>
</feature>
<keyword evidence="2" id="KW-0456">Lyase</keyword>
<dbReference type="InterPro" id="IPR044144">
    <property type="entry name" value="SAF_UxaA/GarD"/>
</dbReference>
<dbReference type="GO" id="GO:0016829">
    <property type="term" value="F:lyase activity"/>
    <property type="evidence" value="ECO:0007669"/>
    <property type="project" value="UniProtKB-KW"/>
</dbReference>
<dbReference type="EMBL" id="SACL01000003">
    <property type="protein sequence ID" value="RVT96590.1"/>
    <property type="molecule type" value="Genomic_DNA"/>
</dbReference>
<dbReference type="OrthoDB" id="9804574at2"/>
<dbReference type="InterPro" id="IPR052172">
    <property type="entry name" value="UxaA_altronate/galactarate_dh"/>
</dbReference>
<accession>A0A437MFZ0</accession>
<feature type="compositionally biased region" description="Basic and acidic residues" evidence="3">
    <location>
        <begin position="1"/>
        <end position="13"/>
    </location>
</feature>
<dbReference type="SMART" id="SM00858">
    <property type="entry name" value="SAF"/>
    <property type="match status" value="1"/>
</dbReference>
<dbReference type="InterPro" id="IPR013974">
    <property type="entry name" value="SAF"/>
</dbReference>